<proteinExistence type="predicted"/>
<sequence length="328" mass="37353">MAFYFIPDLHPQNKFSEIRVSVGNAIYAEIPASEIERHNSKIEEHGVYMLSRFKVTNLKNSFRPVHAPFMIEFTCHTRINVVTNPPLTFPKYIYNLTDFEDLYSYIGDRTYFLDILAIITEVAEPQWRPISTQPKPAFTRDVTLQSIDLSFYVFSGSEMKLTLWGQRAREFNINSVYDAESAKPIVTLFVGCLMKTFMPTLERKSLQELNSMDPYDFSRTCYQCTVTISRLANNMIWWLKLAFIATDGTAESEMICFGNVAAHIVGKSAEYVMASARQGGNIPPDIAAIVSEKFTFSINMTENSYHTANKTYIINSVITAHGKQRSAL</sequence>
<dbReference type="Proteomes" id="UP000244336">
    <property type="component" value="Chromosome 9"/>
</dbReference>
<dbReference type="Gene3D" id="2.40.50.140">
    <property type="entry name" value="Nucleic acid-binding proteins"/>
    <property type="match status" value="2"/>
</dbReference>
<protein>
    <recommendedName>
        <fullName evidence="3">Replication factor A C-terminal domain-containing protein</fullName>
    </recommendedName>
</protein>
<keyword evidence="2" id="KW-1185">Reference proteome</keyword>
<dbReference type="AlphaFoldDB" id="A0A2T7CAW4"/>
<dbReference type="InterPro" id="IPR012340">
    <property type="entry name" value="NA-bd_OB-fold"/>
</dbReference>
<dbReference type="Gramene" id="PUZ40479">
    <property type="protein sequence ID" value="PUZ40479"/>
    <property type="gene ID" value="GQ55_9G427200"/>
</dbReference>
<dbReference type="EMBL" id="CM009757">
    <property type="protein sequence ID" value="PUZ40479.1"/>
    <property type="molecule type" value="Genomic_DNA"/>
</dbReference>
<dbReference type="OrthoDB" id="687755at2759"/>
<dbReference type="PANTHER" id="PTHR47165">
    <property type="entry name" value="OS03G0429900 PROTEIN"/>
    <property type="match status" value="1"/>
</dbReference>
<evidence type="ECO:0008006" key="3">
    <source>
        <dbReference type="Google" id="ProtNLM"/>
    </source>
</evidence>
<accession>A0A2T7CAW4</accession>
<dbReference type="PANTHER" id="PTHR47165:SF3">
    <property type="entry name" value="RETROTRANSPOSON-LIKE PROTEIN"/>
    <property type="match status" value="1"/>
</dbReference>
<organism evidence="1 2">
    <name type="scientific">Panicum hallii var. hallii</name>
    <dbReference type="NCBI Taxonomy" id="1504633"/>
    <lineage>
        <taxon>Eukaryota</taxon>
        <taxon>Viridiplantae</taxon>
        <taxon>Streptophyta</taxon>
        <taxon>Embryophyta</taxon>
        <taxon>Tracheophyta</taxon>
        <taxon>Spermatophyta</taxon>
        <taxon>Magnoliopsida</taxon>
        <taxon>Liliopsida</taxon>
        <taxon>Poales</taxon>
        <taxon>Poaceae</taxon>
        <taxon>PACMAD clade</taxon>
        <taxon>Panicoideae</taxon>
        <taxon>Panicodae</taxon>
        <taxon>Paniceae</taxon>
        <taxon>Panicinae</taxon>
        <taxon>Panicum</taxon>
        <taxon>Panicum sect. Panicum</taxon>
    </lineage>
</organism>
<gene>
    <name evidence="1" type="ORF">GQ55_9G427200</name>
</gene>
<dbReference type="SUPFAM" id="SSF50249">
    <property type="entry name" value="Nucleic acid-binding proteins"/>
    <property type="match status" value="1"/>
</dbReference>
<reference evidence="1 2" key="1">
    <citation type="submission" date="2018-04" db="EMBL/GenBank/DDBJ databases">
        <title>WGS assembly of Panicum hallii var. hallii HAL2.</title>
        <authorList>
            <person name="Lovell J."/>
            <person name="Jenkins J."/>
            <person name="Lowry D."/>
            <person name="Mamidi S."/>
            <person name="Sreedasyam A."/>
            <person name="Weng X."/>
            <person name="Barry K."/>
            <person name="Bonette J."/>
            <person name="Campitelli B."/>
            <person name="Daum C."/>
            <person name="Gordon S."/>
            <person name="Gould B."/>
            <person name="Lipzen A."/>
            <person name="MacQueen A."/>
            <person name="Palacio-Mejia J."/>
            <person name="Plott C."/>
            <person name="Shakirov E."/>
            <person name="Shu S."/>
            <person name="Yoshinaga Y."/>
            <person name="Zane M."/>
            <person name="Rokhsar D."/>
            <person name="Grimwood J."/>
            <person name="Schmutz J."/>
            <person name="Juenger T."/>
        </authorList>
    </citation>
    <scope>NUCLEOTIDE SEQUENCE [LARGE SCALE GENOMIC DNA]</scope>
    <source>
        <strain evidence="2">cv. HAL2</strain>
    </source>
</reference>
<evidence type="ECO:0000313" key="2">
    <source>
        <dbReference type="Proteomes" id="UP000244336"/>
    </source>
</evidence>
<evidence type="ECO:0000313" key="1">
    <source>
        <dbReference type="EMBL" id="PUZ40479.1"/>
    </source>
</evidence>
<name>A0A2T7CAW4_9POAL</name>